<dbReference type="PANTHER" id="PTHR43528:SF1">
    <property type="entry name" value="ALPHA-KETOGLUTARATE PERMEASE"/>
    <property type="match status" value="1"/>
</dbReference>
<feature type="transmembrane region" description="Helical" evidence="9">
    <location>
        <begin position="155"/>
        <end position="177"/>
    </location>
</feature>
<evidence type="ECO:0000256" key="7">
    <source>
        <dbReference type="ARBA" id="ARBA00022989"/>
    </source>
</evidence>
<feature type="transmembrane region" description="Helical" evidence="9">
    <location>
        <begin position="373"/>
        <end position="393"/>
    </location>
</feature>
<dbReference type="PANTHER" id="PTHR43528">
    <property type="entry name" value="ALPHA-KETOGLUTARATE PERMEASE"/>
    <property type="match status" value="1"/>
</dbReference>
<gene>
    <name evidence="11" type="ORF">E1295_41320</name>
</gene>
<dbReference type="InterPro" id="IPR051084">
    <property type="entry name" value="H+-coupled_symporters"/>
</dbReference>
<dbReference type="Gene3D" id="1.20.1250.20">
    <property type="entry name" value="MFS general substrate transporter like domains"/>
    <property type="match status" value="2"/>
</dbReference>
<feature type="transmembrane region" description="Helical" evidence="9">
    <location>
        <begin position="56"/>
        <end position="81"/>
    </location>
</feature>
<evidence type="ECO:0000256" key="5">
    <source>
        <dbReference type="ARBA" id="ARBA00022692"/>
    </source>
</evidence>
<dbReference type="GO" id="GO:0005886">
    <property type="term" value="C:plasma membrane"/>
    <property type="evidence" value="ECO:0007669"/>
    <property type="project" value="UniProtKB-SubCell"/>
</dbReference>
<reference evidence="11 12" key="1">
    <citation type="submission" date="2019-03" db="EMBL/GenBank/DDBJ databases">
        <title>Draft genome sequences of novel Actinobacteria.</title>
        <authorList>
            <person name="Sahin N."/>
            <person name="Ay H."/>
            <person name="Saygin H."/>
        </authorList>
    </citation>
    <scope>NUCLEOTIDE SEQUENCE [LARGE SCALE GENOMIC DNA]</scope>
    <source>
        <strain evidence="11 12">6K102</strain>
    </source>
</reference>
<keyword evidence="8 9" id="KW-0472">Membrane</keyword>
<evidence type="ECO:0000256" key="1">
    <source>
        <dbReference type="ARBA" id="ARBA00004651"/>
    </source>
</evidence>
<evidence type="ECO:0000256" key="4">
    <source>
        <dbReference type="ARBA" id="ARBA00022475"/>
    </source>
</evidence>
<feature type="domain" description="Major facilitator superfamily (MFS) profile" evidence="10">
    <location>
        <begin position="17"/>
        <end position="425"/>
    </location>
</feature>
<dbReference type="PROSITE" id="PS00216">
    <property type="entry name" value="SUGAR_TRANSPORT_1"/>
    <property type="match status" value="1"/>
</dbReference>
<dbReference type="RefSeq" id="WP_132639666.1">
    <property type="nucleotide sequence ID" value="NZ_SMLD01000192.1"/>
</dbReference>
<protein>
    <submittedName>
        <fullName evidence="11">MFS transporter</fullName>
    </submittedName>
</protein>
<comment type="caution">
    <text evidence="11">The sequence shown here is derived from an EMBL/GenBank/DDBJ whole genome shotgun (WGS) entry which is preliminary data.</text>
</comment>
<evidence type="ECO:0000256" key="2">
    <source>
        <dbReference type="ARBA" id="ARBA00008240"/>
    </source>
</evidence>
<dbReference type="EMBL" id="SMLD01000192">
    <property type="protein sequence ID" value="TDE30101.1"/>
    <property type="molecule type" value="Genomic_DNA"/>
</dbReference>
<evidence type="ECO:0000256" key="3">
    <source>
        <dbReference type="ARBA" id="ARBA00022448"/>
    </source>
</evidence>
<keyword evidence="7 9" id="KW-1133">Transmembrane helix</keyword>
<accession>A0A4R5EBA0</accession>
<dbReference type="GO" id="GO:0015293">
    <property type="term" value="F:symporter activity"/>
    <property type="evidence" value="ECO:0007669"/>
    <property type="project" value="UniProtKB-KW"/>
</dbReference>
<name>A0A4R5EBA0_9ACTN</name>
<keyword evidence="6" id="KW-0769">Symport</keyword>
<dbReference type="SUPFAM" id="SSF103473">
    <property type="entry name" value="MFS general substrate transporter"/>
    <property type="match status" value="1"/>
</dbReference>
<keyword evidence="3" id="KW-0813">Transport</keyword>
<comment type="similarity">
    <text evidence="2">Belongs to the major facilitator superfamily. Metabolite:H+ Symporter (MHS) family (TC 2.A.1.6) family.</text>
</comment>
<proteinExistence type="inferred from homology"/>
<evidence type="ECO:0000313" key="11">
    <source>
        <dbReference type="EMBL" id="TDE30101.1"/>
    </source>
</evidence>
<keyword evidence="5 9" id="KW-0812">Transmembrane</keyword>
<dbReference type="InterPro" id="IPR020846">
    <property type="entry name" value="MFS_dom"/>
</dbReference>
<dbReference type="InterPro" id="IPR011701">
    <property type="entry name" value="MFS"/>
</dbReference>
<keyword evidence="12" id="KW-1185">Reference proteome</keyword>
<dbReference type="Pfam" id="PF07690">
    <property type="entry name" value="MFS_1"/>
    <property type="match status" value="1"/>
</dbReference>
<organism evidence="11 12">
    <name type="scientific">Nonomuraea mesophila</name>
    <dbReference type="NCBI Taxonomy" id="2530382"/>
    <lineage>
        <taxon>Bacteria</taxon>
        <taxon>Bacillati</taxon>
        <taxon>Actinomycetota</taxon>
        <taxon>Actinomycetes</taxon>
        <taxon>Streptosporangiales</taxon>
        <taxon>Streptosporangiaceae</taxon>
        <taxon>Nonomuraea</taxon>
    </lineage>
</organism>
<evidence type="ECO:0000313" key="12">
    <source>
        <dbReference type="Proteomes" id="UP000295136"/>
    </source>
</evidence>
<evidence type="ECO:0000256" key="9">
    <source>
        <dbReference type="SAM" id="Phobius"/>
    </source>
</evidence>
<dbReference type="Proteomes" id="UP000295136">
    <property type="component" value="Unassembled WGS sequence"/>
</dbReference>
<feature type="transmembrane region" description="Helical" evidence="9">
    <location>
        <begin position="243"/>
        <end position="265"/>
    </location>
</feature>
<feature type="transmembrane region" description="Helical" evidence="9">
    <location>
        <begin position="280"/>
        <end position="297"/>
    </location>
</feature>
<sequence>MGDFIGPGGTTAVQRRVLLGAGTGQFVEFYDFAIYGFSAVAVADAFFPGANPAASLLSAFAVYGVAFVARPLGGVFFGALADRAGRRAALYATLTCMGVATALIGTLPTHAAAGTVAPVLLVACRLAQGFSAGGEAVGAPSFVLEHAPSERRGTWIAVSVAATGAASVLALVFIMAVSGALSDAAYASWGWRVPFLAALPLTLIGIYIRRRTEESPVFQELRQHNAVERRPVRGSLRGDGTRLAQIFAVMALSGLGFYVLVGYFVTSLQVVAGLSLRESLVANALALLAFTVLLPVGGRLSDAFGRKPMLVAGAASVAVVSLPAFLLVTSGSLASAVAGQLLLAIALCAYGGGSYTFFVELLPPATRVTGAGISYNAALALFGGTAPFVGTWLVDLTGTPVSPGYYLLVVALVALAVALTTPETRVGEGAGAQDARSRV</sequence>
<keyword evidence="4" id="KW-1003">Cell membrane</keyword>
<dbReference type="AlphaFoldDB" id="A0A4R5EBA0"/>
<evidence type="ECO:0000256" key="6">
    <source>
        <dbReference type="ARBA" id="ARBA00022847"/>
    </source>
</evidence>
<feature type="transmembrane region" description="Helical" evidence="9">
    <location>
        <begin position="189"/>
        <end position="208"/>
    </location>
</feature>
<feature type="transmembrane region" description="Helical" evidence="9">
    <location>
        <begin position="119"/>
        <end position="143"/>
    </location>
</feature>
<feature type="transmembrane region" description="Helical" evidence="9">
    <location>
        <begin position="341"/>
        <end position="361"/>
    </location>
</feature>
<dbReference type="InterPro" id="IPR036259">
    <property type="entry name" value="MFS_trans_sf"/>
</dbReference>
<comment type="subcellular location">
    <subcellularLocation>
        <location evidence="1">Cell membrane</location>
        <topology evidence="1">Multi-pass membrane protein</topology>
    </subcellularLocation>
</comment>
<evidence type="ECO:0000259" key="10">
    <source>
        <dbReference type="PROSITE" id="PS50850"/>
    </source>
</evidence>
<dbReference type="PROSITE" id="PS50850">
    <property type="entry name" value="MFS"/>
    <property type="match status" value="1"/>
</dbReference>
<feature type="transmembrane region" description="Helical" evidence="9">
    <location>
        <begin position="88"/>
        <end position="107"/>
    </location>
</feature>
<dbReference type="InterPro" id="IPR005829">
    <property type="entry name" value="Sugar_transporter_CS"/>
</dbReference>
<evidence type="ECO:0000256" key="8">
    <source>
        <dbReference type="ARBA" id="ARBA00023136"/>
    </source>
</evidence>
<feature type="transmembrane region" description="Helical" evidence="9">
    <location>
        <begin position="309"/>
        <end position="329"/>
    </location>
</feature>
<feature type="transmembrane region" description="Helical" evidence="9">
    <location>
        <begin position="405"/>
        <end position="421"/>
    </location>
</feature>